<dbReference type="EMBL" id="BAAAHE010000002">
    <property type="protein sequence ID" value="GAA0603514.1"/>
    <property type="molecule type" value="Genomic_DNA"/>
</dbReference>
<dbReference type="Proteomes" id="UP001500957">
    <property type="component" value="Unassembled WGS sequence"/>
</dbReference>
<dbReference type="PANTHER" id="PTHR43537">
    <property type="entry name" value="TRANSCRIPTIONAL REGULATOR, GNTR FAMILY"/>
    <property type="match status" value="1"/>
</dbReference>
<dbReference type="InterPro" id="IPR036390">
    <property type="entry name" value="WH_DNA-bd_sf"/>
</dbReference>
<evidence type="ECO:0000313" key="6">
    <source>
        <dbReference type="Proteomes" id="UP001500957"/>
    </source>
</evidence>
<comment type="caution">
    <text evidence="5">The sequence shown here is derived from an EMBL/GenBank/DDBJ whole genome shotgun (WGS) entry which is preliminary data.</text>
</comment>
<dbReference type="PRINTS" id="PR00035">
    <property type="entry name" value="HTHGNTR"/>
</dbReference>
<dbReference type="InterPro" id="IPR000524">
    <property type="entry name" value="Tscrpt_reg_HTH_GntR"/>
</dbReference>
<dbReference type="SMART" id="SM00345">
    <property type="entry name" value="HTH_GNTR"/>
    <property type="match status" value="1"/>
</dbReference>
<evidence type="ECO:0000256" key="3">
    <source>
        <dbReference type="ARBA" id="ARBA00023163"/>
    </source>
</evidence>
<accession>A0ABP3R4P0</accession>
<dbReference type="Pfam" id="PF00392">
    <property type="entry name" value="GntR"/>
    <property type="match status" value="1"/>
</dbReference>
<evidence type="ECO:0000256" key="2">
    <source>
        <dbReference type="ARBA" id="ARBA00023125"/>
    </source>
</evidence>
<sequence>MARGNTTSEARLNFSEPIVVKSVPDEIQHKILSLLSDRKLLPGDRLPAERELASALRVSRTTLRDALRGLAARGVLESRAGSGWYVQLDASSIDVAIALHFELSDLAVDQILEVRRAFEPAVAYHAATGRTDVELARMRELIEAMEHPDSGDTYLKLADEFHLLVATATHNPFFLMALRPVVDLMSQTRHADPAWEGKASQTEHRELLAALEAQDPERAAAAMATHLGGAITRSWVGR</sequence>
<dbReference type="SUPFAM" id="SSF46785">
    <property type="entry name" value="Winged helix' DNA-binding domain"/>
    <property type="match status" value="1"/>
</dbReference>
<organism evidence="5 6">
    <name type="scientific">Sporichthya brevicatena</name>
    <dbReference type="NCBI Taxonomy" id="171442"/>
    <lineage>
        <taxon>Bacteria</taxon>
        <taxon>Bacillati</taxon>
        <taxon>Actinomycetota</taxon>
        <taxon>Actinomycetes</taxon>
        <taxon>Sporichthyales</taxon>
        <taxon>Sporichthyaceae</taxon>
        <taxon>Sporichthya</taxon>
    </lineage>
</organism>
<dbReference type="SUPFAM" id="SSF48008">
    <property type="entry name" value="GntR ligand-binding domain-like"/>
    <property type="match status" value="1"/>
</dbReference>
<name>A0ABP3R4P0_9ACTN</name>
<proteinExistence type="predicted"/>
<dbReference type="Gene3D" id="1.10.10.10">
    <property type="entry name" value="Winged helix-like DNA-binding domain superfamily/Winged helix DNA-binding domain"/>
    <property type="match status" value="1"/>
</dbReference>
<dbReference type="InterPro" id="IPR008920">
    <property type="entry name" value="TF_FadR/GntR_C"/>
</dbReference>
<reference evidence="6" key="1">
    <citation type="journal article" date="2019" name="Int. J. Syst. Evol. Microbiol.">
        <title>The Global Catalogue of Microorganisms (GCM) 10K type strain sequencing project: providing services to taxonomists for standard genome sequencing and annotation.</title>
        <authorList>
            <consortium name="The Broad Institute Genomics Platform"/>
            <consortium name="The Broad Institute Genome Sequencing Center for Infectious Disease"/>
            <person name="Wu L."/>
            <person name="Ma J."/>
        </authorList>
    </citation>
    <scope>NUCLEOTIDE SEQUENCE [LARGE SCALE GENOMIC DNA]</scope>
    <source>
        <strain evidence="6">JCM 10671</strain>
    </source>
</reference>
<gene>
    <name evidence="5" type="ORF">GCM10009547_01390</name>
</gene>
<dbReference type="CDD" id="cd07377">
    <property type="entry name" value="WHTH_GntR"/>
    <property type="match status" value="1"/>
</dbReference>
<feature type="domain" description="HTH gntR-type" evidence="4">
    <location>
        <begin position="21"/>
        <end position="89"/>
    </location>
</feature>
<keyword evidence="3" id="KW-0804">Transcription</keyword>
<dbReference type="InterPro" id="IPR036388">
    <property type="entry name" value="WH-like_DNA-bd_sf"/>
</dbReference>
<dbReference type="SMART" id="SM00895">
    <property type="entry name" value="FCD"/>
    <property type="match status" value="1"/>
</dbReference>
<keyword evidence="6" id="KW-1185">Reference proteome</keyword>
<evidence type="ECO:0000256" key="1">
    <source>
        <dbReference type="ARBA" id="ARBA00023015"/>
    </source>
</evidence>
<dbReference type="InterPro" id="IPR011711">
    <property type="entry name" value="GntR_C"/>
</dbReference>
<keyword evidence="1" id="KW-0805">Transcription regulation</keyword>
<dbReference type="RefSeq" id="WP_344600525.1">
    <property type="nucleotide sequence ID" value="NZ_BAAAHE010000002.1"/>
</dbReference>
<dbReference type="PROSITE" id="PS50949">
    <property type="entry name" value="HTH_GNTR"/>
    <property type="match status" value="1"/>
</dbReference>
<keyword evidence="2" id="KW-0238">DNA-binding</keyword>
<evidence type="ECO:0000259" key="4">
    <source>
        <dbReference type="PROSITE" id="PS50949"/>
    </source>
</evidence>
<protein>
    <submittedName>
        <fullName evidence="5">FadR/GntR family transcriptional regulator</fullName>
    </submittedName>
</protein>
<evidence type="ECO:0000313" key="5">
    <source>
        <dbReference type="EMBL" id="GAA0603514.1"/>
    </source>
</evidence>
<dbReference type="Gene3D" id="1.20.120.530">
    <property type="entry name" value="GntR ligand-binding domain-like"/>
    <property type="match status" value="1"/>
</dbReference>
<dbReference type="PANTHER" id="PTHR43537:SF5">
    <property type="entry name" value="UXU OPERON TRANSCRIPTIONAL REGULATOR"/>
    <property type="match status" value="1"/>
</dbReference>
<dbReference type="Pfam" id="PF07729">
    <property type="entry name" value="FCD"/>
    <property type="match status" value="1"/>
</dbReference>